<keyword evidence="4 7" id="KW-0812">Transmembrane</keyword>
<sequence>MAIDTLVRRTPARSGAQPRPRKQAVSLGTRMRRNWQLYAMLAVPLIWLAIFAYWPMYGAIIAFKDYNVIDGILGSRWVGFKHFERFVESYQFGRLIKNTLVLQVYELFATFWPPILLALGLNMARRKWYRRSVQLITYAPHFISTVVVVGIIVVLVDPNTGVLNQLLGIFGAGPIDVLNNPDYFRHLYVWSSSWQTMGFSAIIYLAALTSVSPELHEAAIVDGASRLRRVWHIDLPAIRPVAVILLILNIGTIMTAGFEKVLLLQNTLNLQTSEVLDTYVYKLGFASEVPQFSYAAAIGLFRSVIGLVLLVIANTLARKFAKSSLW</sequence>
<evidence type="ECO:0000256" key="4">
    <source>
        <dbReference type="ARBA" id="ARBA00022692"/>
    </source>
</evidence>
<dbReference type="InterPro" id="IPR000515">
    <property type="entry name" value="MetI-like"/>
</dbReference>
<evidence type="ECO:0000313" key="10">
    <source>
        <dbReference type="Proteomes" id="UP001500280"/>
    </source>
</evidence>
<comment type="caution">
    <text evidence="9">The sequence shown here is derived from an EMBL/GenBank/DDBJ whole genome shotgun (WGS) entry which is preliminary data.</text>
</comment>
<name>A0ABN2IDL5_9ACTN</name>
<gene>
    <name evidence="9" type="ORF">GCM10009745_58040</name>
</gene>
<dbReference type="PANTHER" id="PTHR43227">
    <property type="entry name" value="BLL4140 PROTEIN"/>
    <property type="match status" value="1"/>
</dbReference>
<dbReference type="InterPro" id="IPR050809">
    <property type="entry name" value="UgpAE/MalFG_permease"/>
</dbReference>
<comment type="similarity">
    <text evidence="7">Belongs to the binding-protein-dependent transport system permease family.</text>
</comment>
<feature type="transmembrane region" description="Helical" evidence="7">
    <location>
        <begin position="292"/>
        <end position="317"/>
    </location>
</feature>
<evidence type="ECO:0000256" key="6">
    <source>
        <dbReference type="ARBA" id="ARBA00023136"/>
    </source>
</evidence>
<dbReference type="PROSITE" id="PS50928">
    <property type="entry name" value="ABC_TM1"/>
    <property type="match status" value="1"/>
</dbReference>
<dbReference type="PANTHER" id="PTHR43227:SF11">
    <property type="entry name" value="BLL4140 PROTEIN"/>
    <property type="match status" value="1"/>
</dbReference>
<dbReference type="CDD" id="cd06261">
    <property type="entry name" value="TM_PBP2"/>
    <property type="match status" value="1"/>
</dbReference>
<evidence type="ECO:0000256" key="7">
    <source>
        <dbReference type="RuleBase" id="RU363032"/>
    </source>
</evidence>
<reference evidence="9 10" key="1">
    <citation type="journal article" date="2019" name="Int. J. Syst. Evol. Microbiol.">
        <title>The Global Catalogue of Microorganisms (GCM) 10K type strain sequencing project: providing services to taxonomists for standard genome sequencing and annotation.</title>
        <authorList>
            <consortium name="The Broad Institute Genomics Platform"/>
            <consortium name="The Broad Institute Genome Sequencing Center for Infectious Disease"/>
            <person name="Wu L."/>
            <person name="Ma J."/>
        </authorList>
    </citation>
    <scope>NUCLEOTIDE SEQUENCE [LARGE SCALE GENOMIC DNA]</scope>
    <source>
        <strain evidence="9 10">JCM 14307</strain>
    </source>
</reference>
<dbReference type="InterPro" id="IPR035906">
    <property type="entry name" value="MetI-like_sf"/>
</dbReference>
<feature type="transmembrane region" description="Helical" evidence="7">
    <location>
        <begin position="104"/>
        <end position="123"/>
    </location>
</feature>
<feature type="domain" description="ABC transmembrane type-1" evidence="8">
    <location>
        <begin position="96"/>
        <end position="313"/>
    </location>
</feature>
<keyword evidence="10" id="KW-1185">Reference proteome</keyword>
<evidence type="ECO:0000256" key="1">
    <source>
        <dbReference type="ARBA" id="ARBA00004651"/>
    </source>
</evidence>
<evidence type="ECO:0000313" key="9">
    <source>
        <dbReference type="EMBL" id="GAA1703066.1"/>
    </source>
</evidence>
<keyword evidence="6 7" id="KW-0472">Membrane</keyword>
<accession>A0ABN2IDL5</accession>
<dbReference type="Pfam" id="PF00528">
    <property type="entry name" value="BPD_transp_1"/>
    <property type="match status" value="1"/>
</dbReference>
<evidence type="ECO:0000256" key="5">
    <source>
        <dbReference type="ARBA" id="ARBA00022989"/>
    </source>
</evidence>
<evidence type="ECO:0000259" key="8">
    <source>
        <dbReference type="PROSITE" id="PS50928"/>
    </source>
</evidence>
<organism evidence="9 10">
    <name type="scientific">Kribbella yunnanensis</name>
    <dbReference type="NCBI Taxonomy" id="190194"/>
    <lineage>
        <taxon>Bacteria</taxon>
        <taxon>Bacillati</taxon>
        <taxon>Actinomycetota</taxon>
        <taxon>Actinomycetes</taxon>
        <taxon>Propionibacteriales</taxon>
        <taxon>Kribbellaceae</taxon>
        <taxon>Kribbella</taxon>
    </lineage>
</organism>
<evidence type="ECO:0000256" key="3">
    <source>
        <dbReference type="ARBA" id="ARBA00022475"/>
    </source>
</evidence>
<keyword evidence="2 7" id="KW-0813">Transport</keyword>
<dbReference type="SUPFAM" id="SSF161098">
    <property type="entry name" value="MetI-like"/>
    <property type="match status" value="1"/>
</dbReference>
<feature type="transmembrane region" description="Helical" evidence="7">
    <location>
        <begin position="135"/>
        <end position="156"/>
    </location>
</feature>
<proteinExistence type="inferred from homology"/>
<keyword evidence="5 7" id="KW-1133">Transmembrane helix</keyword>
<feature type="transmembrane region" description="Helical" evidence="7">
    <location>
        <begin position="187"/>
        <end position="207"/>
    </location>
</feature>
<dbReference type="RefSeq" id="WP_344158738.1">
    <property type="nucleotide sequence ID" value="NZ_BAAANF010000018.1"/>
</dbReference>
<evidence type="ECO:0000256" key="2">
    <source>
        <dbReference type="ARBA" id="ARBA00022448"/>
    </source>
</evidence>
<feature type="transmembrane region" description="Helical" evidence="7">
    <location>
        <begin position="237"/>
        <end position="258"/>
    </location>
</feature>
<comment type="subcellular location">
    <subcellularLocation>
        <location evidence="1 7">Cell membrane</location>
        <topology evidence="1 7">Multi-pass membrane protein</topology>
    </subcellularLocation>
</comment>
<dbReference type="Gene3D" id="1.10.3720.10">
    <property type="entry name" value="MetI-like"/>
    <property type="match status" value="1"/>
</dbReference>
<dbReference type="EMBL" id="BAAANF010000018">
    <property type="protein sequence ID" value="GAA1703066.1"/>
    <property type="molecule type" value="Genomic_DNA"/>
</dbReference>
<keyword evidence="3" id="KW-1003">Cell membrane</keyword>
<dbReference type="Proteomes" id="UP001500280">
    <property type="component" value="Unassembled WGS sequence"/>
</dbReference>
<protein>
    <submittedName>
        <fullName evidence="9">ABC transporter permease subunit</fullName>
    </submittedName>
</protein>
<feature type="transmembrane region" description="Helical" evidence="7">
    <location>
        <begin position="37"/>
        <end position="56"/>
    </location>
</feature>